<dbReference type="FunFam" id="1.20.1250.20:FF:000013">
    <property type="entry name" value="MFS general substrate transporter"/>
    <property type="match status" value="1"/>
</dbReference>
<evidence type="ECO:0000256" key="6">
    <source>
        <dbReference type="ARBA" id="ARBA00023136"/>
    </source>
</evidence>
<dbReference type="SUPFAM" id="SSF103473">
    <property type="entry name" value="MFS general substrate transporter"/>
    <property type="match status" value="1"/>
</dbReference>
<feature type="transmembrane region" description="Helical" evidence="8">
    <location>
        <begin position="518"/>
        <end position="538"/>
    </location>
</feature>
<evidence type="ECO:0000313" key="11">
    <source>
        <dbReference type="Proteomes" id="UP000184073"/>
    </source>
</evidence>
<evidence type="ECO:0000256" key="3">
    <source>
        <dbReference type="ARBA" id="ARBA00022448"/>
    </source>
</evidence>
<dbReference type="FunFam" id="1.20.1250.20:FF:000018">
    <property type="entry name" value="MFS transporter permease"/>
    <property type="match status" value="1"/>
</dbReference>
<name>A0A1L9PCA6_ASPVE</name>
<feature type="transmembrane region" description="Helical" evidence="8">
    <location>
        <begin position="611"/>
        <end position="633"/>
    </location>
</feature>
<sequence>MSSNPSAMPSSLQPRARGDGPQKRVDELARKYRRVSRPSSIMLEVFNNPDSYSILVASLRRHLALVKCRSSEFEDCQITIYDRALLILSDYGESPTDPGVLELYLTEFLGIVPIAPVADGKKAVSNHVRLQSILDRAQPTHEDENENAIAPALSSEHGRDQEESPPFDIQVEYGRHFPEPYLYAEEEEKETIPIMEAKQISRPDVRAARLLDVYNQAKEDYLTTKARDGVDSLPAIRFLRDSAENTLRYFHDNGLSHDSVVPDLERTFAVARDKTAQILGGRKRHFDEDAGGQGKKGKTSHFLGAPTGELAPLSTLTAPKATTKDLTTRLRRVNRWEPGYHVLYLHSPDPLKMASFRPPLAGPASNESSGSSASNVQYTPVSDGSVEGQSSRNPGGPLKIQTDFGDGQDQFSEDDGDSFNYNDEALPKFSRPRVPKYTPVEEQQVVRRFDRRLVPFLALLYLLSFLDRSNIGNAKIAGLVEDLKLSSSQYEWLLTAFYITYILFEWMTLLYRVFPAHVYISLCVCGWGLVASFQSLAASFGAMVFLRAALGITEAAFGPGVPFYLSLFYKREELAFRTGLFISAAPLASSFASSLAWLIVKTSSDGPIAPWRALFLVEGFPSVIVAVFAWFLIPDSPGTASFLEPRQRMVAQARMGNGGRSDYPGDRRRFNWSEVGKTLADPKAYITAFMFFSCNVAFSSMPVFLPTIIQDMGYSSLNSQALSAPPYLVAFITVLVTAYLSDRSRSRSPYLIAHALTSATAYLTIALTGQFHVSLSPATHKLLRYAAVYPATAGFFSAITLIITWSMDNRVANEGKGASVAILNVIGQCGPLLGTRLYPAEDGPWYVRGMAVCAGFMALVAVLAGVLRVTLQRANREGVGMGGGRDDGTDREREVLILGPGAASAVVGREKGFTYIV</sequence>
<dbReference type="PANTHER" id="PTHR43791:SF27">
    <property type="entry name" value="TRANSPORTER, PUTATIVE (AFU_ORTHOLOGUE AFUA_2G15730)-RELATED"/>
    <property type="match status" value="1"/>
</dbReference>
<dbReference type="GeneID" id="63725353"/>
<dbReference type="EMBL" id="KV878126">
    <property type="protein sequence ID" value="OJI99112.1"/>
    <property type="molecule type" value="Genomic_DNA"/>
</dbReference>
<dbReference type="Proteomes" id="UP000184073">
    <property type="component" value="Unassembled WGS sequence"/>
</dbReference>
<dbReference type="Gene3D" id="1.20.1250.20">
    <property type="entry name" value="MFS general substrate transporter like domains"/>
    <property type="match status" value="2"/>
</dbReference>
<dbReference type="GO" id="GO:0016020">
    <property type="term" value="C:membrane"/>
    <property type="evidence" value="ECO:0007669"/>
    <property type="project" value="UniProtKB-SubCell"/>
</dbReference>
<feature type="transmembrane region" description="Helical" evidence="8">
    <location>
        <begin position="785"/>
        <end position="805"/>
    </location>
</feature>
<feature type="transmembrane region" description="Helical" evidence="8">
    <location>
        <begin position="752"/>
        <end position="773"/>
    </location>
</feature>
<evidence type="ECO:0000256" key="2">
    <source>
        <dbReference type="ARBA" id="ARBA00008335"/>
    </source>
</evidence>
<dbReference type="Pfam" id="PF07690">
    <property type="entry name" value="MFS_1"/>
    <property type="match status" value="1"/>
</dbReference>
<feature type="domain" description="Major facilitator superfamily (MFS) profile" evidence="9">
    <location>
        <begin position="453"/>
        <end position="876"/>
    </location>
</feature>
<feature type="region of interest" description="Disordered" evidence="7">
    <location>
        <begin position="356"/>
        <end position="420"/>
    </location>
</feature>
<comment type="subcellular location">
    <subcellularLocation>
        <location evidence="1">Membrane</location>
        <topology evidence="1">Multi-pass membrane protein</topology>
    </subcellularLocation>
</comment>
<dbReference type="RefSeq" id="XP_040664875.1">
    <property type="nucleotide sequence ID" value="XM_040809842.1"/>
</dbReference>
<keyword evidence="5 8" id="KW-1133">Transmembrane helix</keyword>
<feature type="region of interest" description="Disordered" evidence="7">
    <location>
        <begin position="1"/>
        <end position="24"/>
    </location>
</feature>
<dbReference type="OrthoDB" id="2985014at2759"/>
<feature type="transmembrane region" description="Helical" evidence="8">
    <location>
        <begin position="492"/>
        <end position="511"/>
    </location>
</feature>
<feature type="compositionally biased region" description="Polar residues" evidence="7">
    <location>
        <begin position="1"/>
        <end position="13"/>
    </location>
</feature>
<evidence type="ECO:0000256" key="5">
    <source>
        <dbReference type="ARBA" id="ARBA00022989"/>
    </source>
</evidence>
<feature type="transmembrane region" description="Helical" evidence="8">
    <location>
        <begin position="845"/>
        <end position="867"/>
    </location>
</feature>
<feature type="transmembrane region" description="Helical" evidence="8">
    <location>
        <begin position="544"/>
        <end position="567"/>
    </location>
</feature>
<keyword evidence="4 8" id="KW-0812">Transmembrane</keyword>
<evidence type="ECO:0000256" key="4">
    <source>
        <dbReference type="ARBA" id="ARBA00022692"/>
    </source>
</evidence>
<feature type="transmembrane region" description="Helical" evidence="8">
    <location>
        <begin position="721"/>
        <end position="740"/>
    </location>
</feature>
<evidence type="ECO:0000256" key="8">
    <source>
        <dbReference type="SAM" id="Phobius"/>
    </source>
</evidence>
<evidence type="ECO:0000313" key="10">
    <source>
        <dbReference type="EMBL" id="OJI99112.1"/>
    </source>
</evidence>
<dbReference type="AlphaFoldDB" id="A0A1L9PCA6"/>
<evidence type="ECO:0000256" key="1">
    <source>
        <dbReference type="ARBA" id="ARBA00004141"/>
    </source>
</evidence>
<evidence type="ECO:0000256" key="7">
    <source>
        <dbReference type="SAM" id="MobiDB-lite"/>
    </source>
</evidence>
<proteinExistence type="inferred from homology"/>
<dbReference type="InterPro" id="IPR011701">
    <property type="entry name" value="MFS"/>
</dbReference>
<dbReference type="GO" id="GO:0022857">
    <property type="term" value="F:transmembrane transporter activity"/>
    <property type="evidence" value="ECO:0007669"/>
    <property type="project" value="InterPro"/>
</dbReference>
<feature type="transmembrane region" description="Helical" evidence="8">
    <location>
        <begin position="684"/>
        <end position="709"/>
    </location>
</feature>
<accession>A0A1L9PCA6</accession>
<reference evidence="11" key="1">
    <citation type="journal article" date="2017" name="Genome Biol.">
        <title>Comparative genomics reveals high biological diversity and specific adaptations in the industrially and medically important fungal genus Aspergillus.</title>
        <authorList>
            <person name="de Vries R.P."/>
            <person name="Riley R."/>
            <person name="Wiebenga A."/>
            <person name="Aguilar-Osorio G."/>
            <person name="Amillis S."/>
            <person name="Uchima C.A."/>
            <person name="Anderluh G."/>
            <person name="Asadollahi M."/>
            <person name="Askin M."/>
            <person name="Barry K."/>
            <person name="Battaglia E."/>
            <person name="Bayram O."/>
            <person name="Benocci T."/>
            <person name="Braus-Stromeyer S.A."/>
            <person name="Caldana C."/>
            <person name="Canovas D."/>
            <person name="Cerqueira G.C."/>
            <person name="Chen F."/>
            <person name="Chen W."/>
            <person name="Choi C."/>
            <person name="Clum A."/>
            <person name="Dos Santos R.A."/>
            <person name="Damasio A.R."/>
            <person name="Diallinas G."/>
            <person name="Emri T."/>
            <person name="Fekete E."/>
            <person name="Flipphi M."/>
            <person name="Freyberg S."/>
            <person name="Gallo A."/>
            <person name="Gournas C."/>
            <person name="Habgood R."/>
            <person name="Hainaut M."/>
            <person name="Harispe M.L."/>
            <person name="Henrissat B."/>
            <person name="Hilden K.S."/>
            <person name="Hope R."/>
            <person name="Hossain A."/>
            <person name="Karabika E."/>
            <person name="Karaffa L."/>
            <person name="Karanyi Z."/>
            <person name="Krasevec N."/>
            <person name="Kuo A."/>
            <person name="Kusch H."/>
            <person name="LaButti K."/>
            <person name="Lagendijk E.L."/>
            <person name="Lapidus A."/>
            <person name="Levasseur A."/>
            <person name="Lindquist E."/>
            <person name="Lipzen A."/>
            <person name="Logrieco A.F."/>
            <person name="MacCabe A."/>
            <person name="Maekelae M.R."/>
            <person name="Malavazi I."/>
            <person name="Melin P."/>
            <person name="Meyer V."/>
            <person name="Mielnichuk N."/>
            <person name="Miskei M."/>
            <person name="Molnar A.P."/>
            <person name="Mule G."/>
            <person name="Ngan C.Y."/>
            <person name="Orejas M."/>
            <person name="Orosz E."/>
            <person name="Ouedraogo J.P."/>
            <person name="Overkamp K.M."/>
            <person name="Park H.-S."/>
            <person name="Perrone G."/>
            <person name="Piumi F."/>
            <person name="Punt P.J."/>
            <person name="Ram A.F."/>
            <person name="Ramon A."/>
            <person name="Rauscher S."/>
            <person name="Record E."/>
            <person name="Riano-Pachon D.M."/>
            <person name="Robert V."/>
            <person name="Roehrig J."/>
            <person name="Ruller R."/>
            <person name="Salamov A."/>
            <person name="Salih N.S."/>
            <person name="Samson R.A."/>
            <person name="Sandor E."/>
            <person name="Sanguinetti M."/>
            <person name="Schuetze T."/>
            <person name="Sepcic K."/>
            <person name="Shelest E."/>
            <person name="Sherlock G."/>
            <person name="Sophianopoulou V."/>
            <person name="Squina F.M."/>
            <person name="Sun H."/>
            <person name="Susca A."/>
            <person name="Todd R.B."/>
            <person name="Tsang A."/>
            <person name="Unkles S.E."/>
            <person name="van de Wiele N."/>
            <person name="van Rossen-Uffink D."/>
            <person name="Oliveira J.V."/>
            <person name="Vesth T.C."/>
            <person name="Visser J."/>
            <person name="Yu J.-H."/>
            <person name="Zhou M."/>
            <person name="Andersen M.R."/>
            <person name="Archer D.B."/>
            <person name="Baker S.E."/>
            <person name="Benoit I."/>
            <person name="Brakhage A.A."/>
            <person name="Braus G.H."/>
            <person name="Fischer R."/>
            <person name="Frisvad J.C."/>
            <person name="Goldman G.H."/>
            <person name="Houbraken J."/>
            <person name="Oakley B."/>
            <person name="Pocsi I."/>
            <person name="Scazzocchio C."/>
            <person name="Seiboth B."/>
            <person name="vanKuyk P.A."/>
            <person name="Wortman J."/>
            <person name="Dyer P.S."/>
            <person name="Grigoriev I.V."/>
        </authorList>
    </citation>
    <scope>NUCLEOTIDE SEQUENCE [LARGE SCALE GENOMIC DNA]</scope>
    <source>
        <strain evidence="11">CBS 583.65</strain>
    </source>
</reference>
<dbReference type="InterPro" id="IPR020846">
    <property type="entry name" value="MFS_dom"/>
</dbReference>
<protein>
    <recommendedName>
        <fullName evidence="9">Major facilitator superfamily (MFS) profile domain-containing protein</fullName>
    </recommendedName>
</protein>
<organism evidence="10 11">
    <name type="scientific">Aspergillus versicolor CBS 583.65</name>
    <dbReference type="NCBI Taxonomy" id="1036611"/>
    <lineage>
        <taxon>Eukaryota</taxon>
        <taxon>Fungi</taxon>
        <taxon>Dikarya</taxon>
        <taxon>Ascomycota</taxon>
        <taxon>Pezizomycotina</taxon>
        <taxon>Eurotiomycetes</taxon>
        <taxon>Eurotiomycetidae</taxon>
        <taxon>Eurotiales</taxon>
        <taxon>Aspergillaceae</taxon>
        <taxon>Aspergillus</taxon>
        <taxon>Aspergillus subgen. Nidulantes</taxon>
    </lineage>
</organism>
<feature type="transmembrane region" description="Helical" evidence="8">
    <location>
        <begin position="579"/>
        <end position="599"/>
    </location>
</feature>
<feature type="compositionally biased region" description="Low complexity" evidence="7">
    <location>
        <begin position="362"/>
        <end position="375"/>
    </location>
</feature>
<keyword evidence="3" id="KW-0813">Transport</keyword>
<keyword evidence="11" id="KW-1185">Reference proteome</keyword>
<feature type="compositionally biased region" description="Polar residues" evidence="7">
    <location>
        <begin position="376"/>
        <end position="393"/>
    </location>
</feature>
<comment type="similarity">
    <text evidence="2">Belongs to the major facilitator superfamily.</text>
</comment>
<feature type="transmembrane region" description="Helical" evidence="8">
    <location>
        <begin position="817"/>
        <end position="839"/>
    </location>
</feature>
<evidence type="ECO:0000259" key="9">
    <source>
        <dbReference type="PROSITE" id="PS50850"/>
    </source>
</evidence>
<dbReference type="PROSITE" id="PS50850">
    <property type="entry name" value="MFS"/>
    <property type="match status" value="1"/>
</dbReference>
<gene>
    <name evidence="10" type="ORF">ASPVEDRAFT_25951</name>
</gene>
<dbReference type="PANTHER" id="PTHR43791">
    <property type="entry name" value="PERMEASE-RELATED"/>
    <property type="match status" value="1"/>
</dbReference>
<keyword evidence="6 8" id="KW-0472">Membrane</keyword>
<dbReference type="VEuPathDB" id="FungiDB:ASPVEDRAFT_25951"/>
<dbReference type="InterPro" id="IPR036259">
    <property type="entry name" value="MFS_trans_sf"/>
</dbReference>